<protein>
    <submittedName>
        <fullName evidence="1">Uncharacterized protein</fullName>
    </submittedName>
</protein>
<proteinExistence type="predicted"/>
<reference evidence="1 2" key="1">
    <citation type="submission" date="2018-06" db="EMBL/GenBank/DDBJ databases">
        <authorList>
            <consortium name="Pathogen Informatics"/>
            <person name="Doyle S."/>
        </authorList>
    </citation>
    <scope>NUCLEOTIDE SEQUENCE [LARGE SCALE GENOMIC DNA]</scope>
    <source>
        <strain evidence="1 2">NCTC11388</strain>
    </source>
</reference>
<dbReference type="Proteomes" id="UP000254893">
    <property type="component" value="Unassembled WGS sequence"/>
</dbReference>
<dbReference type="AlphaFoldDB" id="A0A380CSD1"/>
<evidence type="ECO:0000313" key="2">
    <source>
        <dbReference type="Proteomes" id="UP000254893"/>
    </source>
</evidence>
<dbReference type="EMBL" id="UGYW01000002">
    <property type="protein sequence ID" value="SUJ26443.1"/>
    <property type="molecule type" value="Genomic_DNA"/>
</dbReference>
<dbReference type="RefSeq" id="WP_115171330.1">
    <property type="nucleotide sequence ID" value="NZ_UGYW01000002.1"/>
</dbReference>
<organism evidence="1 2">
    <name type="scientific">Sphingobacterium spiritivorum</name>
    <name type="common">Flavobacterium spiritivorum</name>
    <dbReference type="NCBI Taxonomy" id="258"/>
    <lineage>
        <taxon>Bacteria</taxon>
        <taxon>Pseudomonadati</taxon>
        <taxon>Bacteroidota</taxon>
        <taxon>Sphingobacteriia</taxon>
        <taxon>Sphingobacteriales</taxon>
        <taxon>Sphingobacteriaceae</taxon>
        <taxon>Sphingobacterium</taxon>
    </lineage>
</organism>
<name>A0A380CSD1_SPHSI</name>
<dbReference type="Gene3D" id="3.40.50.300">
    <property type="entry name" value="P-loop containing nucleotide triphosphate hydrolases"/>
    <property type="match status" value="1"/>
</dbReference>
<gene>
    <name evidence="1" type="ORF">NCTC11388_03965</name>
</gene>
<evidence type="ECO:0000313" key="1">
    <source>
        <dbReference type="EMBL" id="SUJ26443.1"/>
    </source>
</evidence>
<sequence length="513" mass="59289">MAANSDKKYLELWQQYKDNISKATPIDLFETPVEKQKRIERLEKNPEEWFKYYFPNFYTCEPAPWHISATKRVLNNPEWYEVRSWARGLSKSGRTMMEVLYLALTGQKQNIVLVSATFDAACRLLLPYKSILESNNRIINDYGIQQSLGNWEAGEFITRKGVAFRALGAGQSPRGTRNDAIRPDTILIDDIDTDEECRNEDRIKQKIKWIEEALIPTRDISRPLLILASGNIIAQFCCITEMAKKADKHDIVNIRDENGKSTWPQKNSEAHIDRVLSQISENAAQKEYFNNPIIEGDTFEAVTYINAPKISTCDMVVLYLDPSTSNKDKKKTGGKSQASYKSAIIVGYKAFKYYTYWIRLEQTNNKDFIDWIYQGEEYLTRQGVDPKVLYIENNSLQDPFYQQVIKPSLYKKAEDEQINVPSLREDTRKKPEKYDRIEGTLQPIDKAGNLLFDKKLEGDKHMKKMESQMLAVSPNAKYMDGPDALEGAVWIIQNRKVRKATTYRVGNKANRRF</sequence>
<accession>A0A380CSD1</accession>
<dbReference type="InterPro" id="IPR027417">
    <property type="entry name" value="P-loop_NTPase"/>
</dbReference>